<evidence type="ECO:0000313" key="3">
    <source>
        <dbReference type="Proteomes" id="UP000324222"/>
    </source>
</evidence>
<accession>A0A5B7F241</accession>
<feature type="compositionally biased region" description="Polar residues" evidence="1">
    <location>
        <begin position="233"/>
        <end position="259"/>
    </location>
</feature>
<comment type="caution">
    <text evidence="2">The sequence shown here is derived from an EMBL/GenBank/DDBJ whole genome shotgun (WGS) entry which is preliminary data.</text>
</comment>
<dbReference type="Proteomes" id="UP000324222">
    <property type="component" value="Unassembled WGS sequence"/>
</dbReference>
<name>A0A5B7F241_PORTR</name>
<feature type="region of interest" description="Disordered" evidence="1">
    <location>
        <begin position="181"/>
        <end position="308"/>
    </location>
</feature>
<protein>
    <submittedName>
        <fullName evidence="2">Uncharacterized protein</fullName>
    </submittedName>
</protein>
<feature type="compositionally biased region" description="Low complexity" evidence="1">
    <location>
        <begin position="192"/>
        <end position="203"/>
    </location>
</feature>
<evidence type="ECO:0000313" key="2">
    <source>
        <dbReference type="EMBL" id="MPC39299.1"/>
    </source>
</evidence>
<keyword evidence="3" id="KW-1185">Reference proteome</keyword>
<feature type="compositionally biased region" description="Low complexity" evidence="1">
    <location>
        <begin position="292"/>
        <end position="307"/>
    </location>
</feature>
<proteinExistence type="predicted"/>
<sequence length="371" mass="38676">MGGRSLWASVQLGDVPGTQCLCHVSAPGYCYLTTVTAAYYSAAAATGPPWWRLEALVEPPAAPPCHDAARLLSHLLLLLLGLLGVSLAPARPRSAASGQAQLSLAEMSALQNTGGCVLRRKGRPLAHRKTGNDPPCCVVAPKLAPFWRWPAQESALVETGLNSPVASIAFTLATHECDLPPATLAPPNPIASPDLSTPMPTTSDPDDPPVRPMDSPAYPTPSLGSPGPFPPRTLSSPSFTARTMESSVFPPQSTASSLLSAKMEAPPSPPSYPLRNLEMPYGQRPLPEHPMGYSNYSPGSFPSSSGPYGPPPVSFASLPPSFNPSSLAPSLPSAPGFPPSGATGSPPLEAFVQLLLAMNIEDQLKVGCEVL</sequence>
<gene>
    <name evidence="2" type="ORF">E2C01_032830</name>
</gene>
<evidence type="ECO:0000256" key="1">
    <source>
        <dbReference type="SAM" id="MobiDB-lite"/>
    </source>
</evidence>
<organism evidence="2 3">
    <name type="scientific">Portunus trituberculatus</name>
    <name type="common">Swimming crab</name>
    <name type="synonym">Neptunus trituberculatus</name>
    <dbReference type="NCBI Taxonomy" id="210409"/>
    <lineage>
        <taxon>Eukaryota</taxon>
        <taxon>Metazoa</taxon>
        <taxon>Ecdysozoa</taxon>
        <taxon>Arthropoda</taxon>
        <taxon>Crustacea</taxon>
        <taxon>Multicrustacea</taxon>
        <taxon>Malacostraca</taxon>
        <taxon>Eumalacostraca</taxon>
        <taxon>Eucarida</taxon>
        <taxon>Decapoda</taxon>
        <taxon>Pleocyemata</taxon>
        <taxon>Brachyura</taxon>
        <taxon>Eubrachyura</taxon>
        <taxon>Portunoidea</taxon>
        <taxon>Portunidae</taxon>
        <taxon>Portuninae</taxon>
        <taxon>Portunus</taxon>
    </lineage>
</organism>
<reference evidence="2 3" key="1">
    <citation type="submission" date="2019-05" db="EMBL/GenBank/DDBJ databases">
        <title>Another draft genome of Portunus trituberculatus and its Hox gene families provides insights of decapod evolution.</title>
        <authorList>
            <person name="Jeong J.-H."/>
            <person name="Song I."/>
            <person name="Kim S."/>
            <person name="Choi T."/>
            <person name="Kim D."/>
            <person name="Ryu S."/>
            <person name="Kim W."/>
        </authorList>
    </citation>
    <scope>NUCLEOTIDE SEQUENCE [LARGE SCALE GENOMIC DNA]</scope>
    <source>
        <tissue evidence="2">Muscle</tissue>
    </source>
</reference>
<dbReference type="AlphaFoldDB" id="A0A5B7F241"/>
<feature type="region of interest" description="Disordered" evidence="1">
    <location>
        <begin position="323"/>
        <end position="343"/>
    </location>
</feature>
<dbReference type="EMBL" id="VSRR010004319">
    <property type="protein sequence ID" value="MPC39299.1"/>
    <property type="molecule type" value="Genomic_DNA"/>
</dbReference>